<protein>
    <submittedName>
        <fullName evidence="13">Uncharacterized protein</fullName>
    </submittedName>
</protein>
<feature type="transmembrane region" description="Helical" evidence="12">
    <location>
        <begin position="41"/>
        <end position="63"/>
    </location>
</feature>
<dbReference type="GO" id="GO:0015280">
    <property type="term" value="F:ligand-gated sodium channel activity"/>
    <property type="evidence" value="ECO:0007669"/>
    <property type="project" value="TreeGrafter"/>
</dbReference>
<evidence type="ECO:0000256" key="3">
    <source>
        <dbReference type="ARBA" id="ARBA00022461"/>
    </source>
</evidence>
<keyword evidence="10 11" id="KW-0407">Ion channel</keyword>
<keyword evidence="8 12" id="KW-0472">Membrane</keyword>
<sequence>MDQKEDSGPSLWTNFTETTGFHGLNKMTFDKRYPGRVVRSVVWTVVWLSCATVLIYIIVTQLLNYYSYPSLSSTYLRFDQKLQFPVVTLCTENPIDLSTMSLYFDQSFVGHSDIPVVEYTDFYFYETAYMCGCVCRRFNANEAFVTSQYGISAGLFLETTSTELQVFKMK</sequence>
<keyword evidence="5 12" id="KW-1133">Transmembrane helix</keyword>
<evidence type="ECO:0000256" key="10">
    <source>
        <dbReference type="ARBA" id="ARBA00023303"/>
    </source>
</evidence>
<proteinExistence type="inferred from homology"/>
<organism evidence="13 14">
    <name type="scientific">Mytilus coruscus</name>
    <name type="common">Sea mussel</name>
    <dbReference type="NCBI Taxonomy" id="42192"/>
    <lineage>
        <taxon>Eukaryota</taxon>
        <taxon>Metazoa</taxon>
        <taxon>Spiralia</taxon>
        <taxon>Lophotrochozoa</taxon>
        <taxon>Mollusca</taxon>
        <taxon>Bivalvia</taxon>
        <taxon>Autobranchia</taxon>
        <taxon>Pteriomorphia</taxon>
        <taxon>Mytilida</taxon>
        <taxon>Mytiloidea</taxon>
        <taxon>Mytilidae</taxon>
        <taxon>Mytilinae</taxon>
        <taxon>Mytilus</taxon>
    </lineage>
</organism>
<gene>
    <name evidence="13" type="ORF">MCOR_32939</name>
</gene>
<dbReference type="InterPro" id="IPR001873">
    <property type="entry name" value="ENaC"/>
</dbReference>
<dbReference type="Proteomes" id="UP000507470">
    <property type="component" value="Unassembled WGS sequence"/>
</dbReference>
<name>A0A6J8CUJ1_MYTCO</name>
<evidence type="ECO:0000256" key="4">
    <source>
        <dbReference type="ARBA" id="ARBA00022692"/>
    </source>
</evidence>
<dbReference type="PANTHER" id="PTHR11690">
    <property type="entry name" value="AMILORIDE-SENSITIVE SODIUM CHANNEL-RELATED"/>
    <property type="match status" value="1"/>
</dbReference>
<dbReference type="GO" id="GO:0005886">
    <property type="term" value="C:plasma membrane"/>
    <property type="evidence" value="ECO:0007669"/>
    <property type="project" value="TreeGrafter"/>
</dbReference>
<evidence type="ECO:0000256" key="2">
    <source>
        <dbReference type="ARBA" id="ARBA00022448"/>
    </source>
</evidence>
<evidence type="ECO:0000256" key="9">
    <source>
        <dbReference type="ARBA" id="ARBA00023201"/>
    </source>
</evidence>
<dbReference type="EMBL" id="CACVKT020005936">
    <property type="protein sequence ID" value="CAC5398572.1"/>
    <property type="molecule type" value="Genomic_DNA"/>
</dbReference>
<keyword evidence="3 11" id="KW-0894">Sodium channel</keyword>
<evidence type="ECO:0000256" key="11">
    <source>
        <dbReference type="RuleBase" id="RU000679"/>
    </source>
</evidence>
<reference evidence="13 14" key="1">
    <citation type="submission" date="2020-06" db="EMBL/GenBank/DDBJ databases">
        <authorList>
            <person name="Li R."/>
            <person name="Bekaert M."/>
        </authorList>
    </citation>
    <scope>NUCLEOTIDE SEQUENCE [LARGE SCALE GENOMIC DNA]</scope>
    <source>
        <strain evidence="14">wild</strain>
    </source>
</reference>
<keyword evidence="4 11" id="KW-0812">Transmembrane</keyword>
<keyword evidence="2 11" id="KW-0813">Transport</keyword>
<dbReference type="AlphaFoldDB" id="A0A6J8CUJ1"/>
<dbReference type="Pfam" id="PF00858">
    <property type="entry name" value="ASC"/>
    <property type="match status" value="1"/>
</dbReference>
<evidence type="ECO:0000313" key="13">
    <source>
        <dbReference type="EMBL" id="CAC5398572.1"/>
    </source>
</evidence>
<comment type="similarity">
    <text evidence="11">Belongs to the amiloride-sensitive sodium channel (TC 1.A.6) family.</text>
</comment>
<evidence type="ECO:0000256" key="7">
    <source>
        <dbReference type="ARBA" id="ARBA00023065"/>
    </source>
</evidence>
<evidence type="ECO:0000256" key="12">
    <source>
        <dbReference type="SAM" id="Phobius"/>
    </source>
</evidence>
<evidence type="ECO:0000313" key="14">
    <source>
        <dbReference type="Proteomes" id="UP000507470"/>
    </source>
</evidence>
<comment type="subcellular location">
    <subcellularLocation>
        <location evidence="1">Membrane</location>
        <topology evidence="1">Multi-pass membrane protein</topology>
    </subcellularLocation>
</comment>
<keyword evidence="9 11" id="KW-0739">Sodium transport</keyword>
<keyword evidence="6" id="KW-0915">Sodium</keyword>
<keyword evidence="7 11" id="KW-0406">Ion transport</keyword>
<keyword evidence="14" id="KW-1185">Reference proteome</keyword>
<evidence type="ECO:0000256" key="6">
    <source>
        <dbReference type="ARBA" id="ARBA00023053"/>
    </source>
</evidence>
<evidence type="ECO:0000256" key="5">
    <source>
        <dbReference type="ARBA" id="ARBA00022989"/>
    </source>
</evidence>
<accession>A0A6J8CUJ1</accession>
<evidence type="ECO:0000256" key="8">
    <source>
        <dbReference type="ARBA" id="ARBA00023136"/>
    </source>
</evidence>
<evidence type="ECO:0000256" key="1">
    <source>
        <dbReference type="ARBA" id="ARBA00004141"/>
    </source>
</evidence>